<dbReference type="OrthoDB" id="893860at2"/>
<dbReference type="EMBL" id="FOKK01000010">
    <property type="protein sequence ID" value="SFB43735.1"/>
    <property type="molecule type" value="Genomic_DNA"/>
</dbReference>
<proteinExistence type="predicted"/>
<evidence type="ECO:0000313" key="1">
    <source>
        <dbReference type="EMBL" id="SFB43735.1"/>
    </source>
</evidence>
<organism evidence="1 2">
    <name type="scientific">Algoriphagus aquimarinus</name>
    <dbReference type="NCBI Taxonomy" id="237018"/>
    <lineage>
        <taxon>Bacteria</taxon>
        <taxon>Pseudomonadati</taxon>
        <taxon>Bacteroidota</taxon>
        <taxon>Cytophagia</taxon>
        <taxon>Cytophagales</taxon>
        <taxon>Cyclobacteriaceae</taxon>
        <taxon>Algoriphagus</taxon>
    </lineage>
</organism>
<dbReference type="RefSeq" id="WP_092898429.1">
    <property type="nucleotide sequence ID" value="NZ_FOKK01000010.1"/>
</dbReference>
<dbReference type="Proteomes" id="UP000198790">
    <property type="component" value="Unassembled WGS sequence"/>
</dbReference>
<accession>A0A1I1B057</accession>
<name>A0A1I1B057_9BACT</name>
<evidence type="ECO:0000313" key="2">
    <source>
        <dbReference type="Proteomes" id="UP000198790"/>
    </source>
</evidence>
<sequence length="710" mass="82949">MDFEKINFKKVDKSVLKKNIIDNKNNTPSKKVIKELLKKIETSVLNADYLIARNTLLVTLFYAPDDTFDFIRRKGIFRYSRYANKKCIVKSIATELVEICKEYGHFSNETFTYLDSIINYSTVLDSYNAFERHIVEELKRFERKHKDKSIVKTLLSATDFLFLSGFYPKTNTDLSEITNRPKEDISSAVSFLIHIYTDRINSDNINTGFVSEEYIRSGEISKLIIPACYYSDFKEFEVMIDHFDYSCSLVAGQLYINPPFEDFEKSIRAGYIRTEIQQANDRVNTIEAASIEELVEKLNSQEELKIFKLTETHNYPRYRVELPEPIYEFIIEKFIKPDNLFKDEVIYLSLIFKEQLLNPTDLNKIKVKDDLTLYEFIKVRRVFVLFYLMFAKEIYKIEKIDTDLLFRSLIPVYQVEQFYEFLGKLLPSEKIDSFLDIVCWEPGSDFIFDLQYHPILYLNNSFLIPLSIFANSNSIRNLFASEYKQSNSGLLNSGETLVSELKETFNSISIPAYSETEIGDTDIDVCAVYQDTLFVFECKHTLHPVSSYDLRTTYDYIRKAESQLDKINRSFQEGKLLPILERKLGIKTVGINRISSCIVLSNRLFNGNIFKYPIRNINEVINMLTKGRMRTESGTFNVWTGKSLTIDFMLDYFSLSNKMTTLLMDSLSKRTLTYEFAKPMILFDSYFLELEIAIPKLKEFTDGLEKFDSE</sequence>
<keyword evidence="2" id="KW-1185">Reference proteome</keyword>
<protein>
    <recommendedName>
        <fullName evidence="3">NERD domain-containing protein</fullName>
    </recommendedName>
</protein>
<dbReference type="STRING" id="237018.SAMN04489723_11073"/>
<evidence type="ECO:0008006" key="3">
    <source>
        <dbReference type="Google" id="ProtNLM"/>
    </source>
</evidence>
<gene>
    <name evidence="1" type="ORF">SAMN04489723_11073</name>
</gene>
<dbReference type="AlphaFoldDB" id="A0A1I1B057"/>
<reference evidence="1 2" key="1">
    <citation type="submission" date="2016-10" db="EMBL/GenBank/DDBJ databases">
        <authorList>
            <person name="de Groot N.N."/>
        </authorList>
    </citation>
    <scope>NUCLEOTIDE SEQUENCE [LARGE SCALE GENOMIC DNA]</scope>
    <source>
        <strain evidence="1 2">DSM 23399</strain>
    </source>
</reference>